<dbReference type="Gene3D" id="3.30.70.60">
    <property type="match status" value="1"/>
</dbReference>
<keyword evidence="1" id="KW-1133">Transmembrane helix</keyword>
<organism evidence="2 3">
    <name type="scientific">Candidatus Chazhemtobacterium aquaticus</name>
    <dbReference type="NCBI Taxonomy" id="2715735"/>
    <lineage>
        <taxon>Bacteria</taxon>
        <taxon>Candidatus Chazhemtobacteraceae</taxon>
        <taxon>Candidatus Chazhemtobacterium</taxon>
    </lineage>
</organism>
<accession>A0A857N7C7</accession>
<feature type="transmembrane region" description="Helical" evidence="1">
    <location>
        <begin position="35"/>
        <end position="57"/>
    </location>
</feature>
<keyword evidence="1" id="KW-0472">Membrane</keyword>
<dbReference type="RefSeq" id="WP_161931639.1">
    <property type="nucleotide sequence ID" value="NZ_CP047901.1"/>
</dbReference>
<dbReference type="KEGG" id="caqa:MICH65_0272"/>
<evidence type="ECO:0000313" key="2">
    <source>
        <dbReference type="EMBL" id="QHO63253.1"/>
    </source>
</evidence>
<sequence length="227" mass="25052">MSNEKKGTTTTTWQEPRMYAGYLRNVQRFYDREPLIQVSVQLILSIFTVAFFVFFAIRPTLGTISTLLKKIEDMEEASLKLDTKIAQLAQAQEILSESGPELKRLGLIAVPVTPEVDRLSKQIEVIANENNVYITSLEFQASPLVGGRSSLVNTTNRGVESGGGNFVTFSFAIGGAQEGVIGFFEDIENLDRVVLLTQAGFSVPESSYKKTFFLAASGKATVYYLPE</sequence>
<reference evidence="3" key="1">
    <citation type="journal article" date="2020" name="Microorganisms">
        <title>Complete Genome of a Member of a New Bacterial Lineage in the Microgenomates Group Reveals an Unusual Nucleotide Composition Disparity Between Two Strands of DNA and Limited Metabolic Potential.</title>
        <authorList>
            <person name="Kadnikov V.V."/>
            <person name="Mardanov A.V."/>
            <person name="Beletsky A.V."/>
            <person name="Karnachuk O.V."/>
            <person name="Ravin N.V."/>
        </authorList>
    </citation>
    <scope>NUCLEOTIDE SEQUENCE [LARGE SCALE GENOMIC DNA]</scope>
</reference>
<dbReference type="Proteomes" id="UP000463983">
    <property type="component" value="Chromosome"/>
</dbReference>
<keyword evidence="1" id="KW-0812">Transmembrane</keyword>
<protein>
    <submittedName>
        <fullName evidence="2">Uncharacterized protein</fullName>
    </submittedName>
</protein>
<gene>
    <name evidence="2" type="ORF">MICH65_0272</name>
</gene>
<dbReference type="InterPro" id="IPR014717">
    <property type="entry name" value="Transl_elong_EF1B/ribsomal_bS6"/>
</dbReference>
<proteinExistence type="predicted"/>
<keyword evidence="3" id="KW-1185">Reference proteome</keyword>
<dbReference type="EMBL" id="CP047901">
    <property type="protein sequence ID" value="QHO63253.1"/>
    <property type="molecule type" value="Genomic_DNA"/>
</dbReference>
<evidence type="ECO:0000313" key="3">
    <source>
        <dbReference type="Proteomes" id="UP000463983"/>
    </source>
</evidence>
<dbReference type="AlphaFoldDB" id="A0A857N7C7"/>
<name>A0A857N7C7_9BACT</name>
<evidence type="ECO:0000256" key="1">
    <source>
        <dbReference type="SAM" id="Phobius"/>
    </source>
</evidence>